<name>A0A455W0B8_MARNT</name>
<evidence type="ECO:0000313" key="1">
    <source>
        <dbReference type="EMBL" id="BBJ02569.1"/>
    </source>
</evidence>
<reference evidence="1" key="1">
    <citation type="submission" date="2019-03" db="EMBL/GenBank/DDBJ databases">
        <title>Whole genome analysis of nitrate-reducing bacteria Marinobacter hydrocarbonoclasticus YB03.</title>
        <authorList>
            <person name="Azam A.H."/>
            <person name="Yuk S.R."/>
            <person name="Kamarisima K."/>
            <person name="Miyanaga K."/>
            <person name="Tanji Y."/>
        </authorList>
    </citation>
    <scope>NUCLEOTIDE SEQUENCE</scope>
    <source>
        <strain evidence="1">YB03</strain>
    </source>
</reference>
<dbReference type="EMBL" id="AP019537">
    <property type="protein sequence ID" value="BBJ02569.1"/>
    <property type="molecule type" value="Genomic_DNA"/>
</dbReference>
<organism evidence="1">
    <name type="scientific">Marinobacter nauticus</name>
    <name type="common">Marinobacter hydrocarbonoclasticus</name>
    <name type="synonym">Marinobacter aquaeolei</name>
    <dbReference type="NCBI Taxonomy" id="2743"/>
    <lineage>
        <taxon>Bacteria</taxon>
        <taxon>Pseudomonadati</taxon>
        <taxon>Pseudomonadota</taxon>
        <taxon>Gammaproteobacteria</taxon>
        <taxon>Pseudomonadales</taxon>
        <taxon>Marinobacteraceae</taxon>
        <taxon>Marinobacter</taxon>
    </lineage>
</organism>
<sequence>MLRLLSKASDYMHRKHVGNLALVLGSQQALVKYQTLPESHERAFARALDINGADKPSDAWSAEERKLLEGVPCYVALPDYEFCYRILPSARLPEKKSSAMQFIKWRLEQDLGELQHGCEVAIGQPDSNAKSALMLKANRYQEVSNLVRSASAQPKMLLPLGFYILSELQRSPESLSLLRSNRVLIFLWEDFWSFLSVNANGAITHYRSCRWSAKLTRAEEINELAAEFGFPIRAASGVALLAGLGALCELYQEKAELERYSVSMIERFVFDDNEQLQQRNEILDVILRYET</sequence>
<gene>
    <name evidence="1" type="ORF">YBY_04170</name>
</gene>
<dbReference type="AlphaFoldDB" id="A0A455W0B8"/>
<accession>A0A455W0B8</accession>
<protein>
    <submittedName>
        <fullName evidence="1">Uncharacterized protein</fullName>
    </submittedName>
</protein>
<proteinExistence type="predicted"/>